<proteinExistence type="predicted"/>
<name>A0A1G6D2E2_9STRE</name>
<gene>
    <name evidence="2" type="ORF">SAMN02910293_01938</name>
</gene>
<sequence>MKINLKTAILYFLIGIGFGGIINSLTLMLNGAEGQTTSQIGTVVIVSGCMGLVSLIFELDKPAFAWRLGAHFLAVFSLVILLNRLLGITGNLFRLDVLGQFLLIYLLVWAVVIYMTQQRVAKINEKLRQKRNLT</sequence>
<reference evidence="2 3" key="1">
    <citation type="submission" date="2016-10" db="EMBL/GenBank/DDBJ databases">
        <authorList>
            <person name="de Groot N.N."/>
        </authorList>
    </citation>
    <scope>NUCLEOTIDE SEQUENCE [LARGE SCALE GENOMIC DNA]</scope>
    <source>
        <strain evidence="2 3">A-4</strain>
    </source>
</reference>
<feature type="transmembrane region" description="Helical" evidence="1">
    <location>
        <begin position="64"/>
        <end position="85"/>
    </location>
</feature>
<dbReference type="STRING" id="439219.SAMN02910293_01938"/>
<keyword evidence="1" id="KW-1133">Transmembrane helix</keyword>
<keyword evidence="1" id="KW-0812">Transmembrane</keyword>
<dbReference type="RefSeq" id="WP_074486500.1">
    <property type="nucleotide sequence ID" value="NZ_FMXP01000030.1"/>
</dbReference>
<feature type="transmembrane region" description="Helical" evidence="1">
    <location>
        <begin position="97"/>
        <end position="116"/>
    </location>
</feature>
<dbReference type="Proteomes" id="UP000182508">
    <property type="component" value="Unassembled WGS sequence"/>
</dbReference>
<evidence type="ECO:0008006" key="4">
    <source>
        <dbReference type="Google" id="ProtNLM"/>
    </source>
</evidence>
<evidence type="ECO:0000313" key="2">
    <source>
        <dbReference type="EMBL" id="SDB39219.1"/>
    </source>
</evidence>
<organism evidence="2 3">
    <name type="scientific">Streptococcus henryi</name>
    <dbReference type="NCBI Taxonomy" id="439219"/>
    <lineage>
        <taxon>Bacteria</taxon>
        <taxon>Bacillati</taxon>
        <taxon>Bacillota</taxon>
        <taxon>Bacilli</taxon>
        <taxon>Lactobacillales</taxon>
        <taxon>Streptococcaceae</taxon>
        <taxon>Streptococcus</taxon>
    </lineage>
</organism>
<keyword evidence="3" id="KW-1185">Reference proteome</keyword>
<protein>
    <recommendedName>
        <fullName evidence="4">DUF3021 domain-containing protein</fullName>
    </recommendedName>
</protein>
<dbReference type="EMBL" id="FMXP01000030">
    <property type="protein sequence ID" value="SDB39219.1"/>
    <property type="molecule type" value="Genomic_DNA"/>
</dbReference>
<dbReference type="AlphaFoldDB" id="A0A1G6D2E2"/>
<evidence type="ECO:0000256" key="1">
    <source>
        <dbReference type="SAM" id="Phobius"/>
    </source>
</evidence>
<dbReference type="InterPro" id="IPR021560">
    <property type="entry name" value="DUF3021"/>
</dbReference>
<accession>A0A1G6D2E2</accession>
<feature type="transmembrane region" description="Helical" evidence="1">
    <location>
        <begin position="9"/>
        <end position="28"/>
    </location>
</feature>
<evidence type="ECO:0000313" key="3">
    <source>
        <dbReference type="Proteomes" id="UP000182508"/>
    </source>
</evidence>
<feature type="transmembrane region" description="Helical" evidence="1">
    <location>
        <begin position="40"/>
        <end position="57"/>
    </location>
</feature>
<keyword evidence="1" id="KW-0472">Membrane</keyword>
<dbReference type="Pfam" id="PF11457">
    <property type="entry name" value="DUF3021"/>
    <property type="match status" value="1"/>
</dbReference>